<organism evidence="2">
    <name type="scientific">marine sediment metagenome</name>
    <dbReference type="NCBI Taxonomy" id="412755"/>
    <lineage>
        <taxon>unclassified sequences</taxon>
        <taxon>metagenomes</taxon>
        <taxon>ecological metagenomes</taxon>
    </lineage>
</organism>
<feature type="compositionally biased region" description="Polar residues" evidence="1">
    <location>
        <begin position="27"/>
        <end position="47"/>
    </location>
</feature>
<name>X0UUX7_9ZZZZ</name>
<sequence>MKCICGKELTGKQQSCSDKCKKRRLRSGTNGTLTGTNEQPGQQVGQPVTFQGRTFKGDELEQSVTIGSMTHKIKDLPTWMKEGELESDKLPHAGKQLPNGRYIDPQEKRAIMKDLMLQYDTRYGARDSNYDLIAMKYV</sequence>
<feature type="region of interest" description="Disordered" evidence="1">
    <location>
        <begin position="23"/>
        <end position="47"/>
    </location>
</feature>
<proteinExistence type="predicted"/>
<evidence type="ECO:0000313" key="2">
    <source>
        <dbReference type="EMBL" id="GAG09669.1"/>
    </source>
</evidence>
<gene>
    <name evidence="2" type="ORF">S01H1_37079</name>
</gene>
<reference evidence="2" key="1">
    <citation type="journal article" date="2014" name="Front. Microbiol.">
        <title>High frequency of phylogenetically diverse reductive dehalogenase-homologous genes in deep subseafloor sedimentary metagenomes.</title>
        <authorList>
            <person name="Kawai M."/>
            <person name="Futagami T."/>
            <person name="Toyoda A."/>
            <person name="Takaki Y."/>
            <person name="Nishi S."/>
            <person name="Hori S."/>
            <person name="Arai W."/>
            <person name="Tsubouchi T."/>
            <person name="Morono Y."/>
            <person name="Uchiyama I."/>
            <person name="Ito T."/>
            <person name="Fujiyama A."/>
            <person name="Inagaki F."/>
            <person name="Takami H."/>
        </authorList>
    </citation>
    <scope>NUCLEOTIDE SEQUENCE</scope>
    <source>
        <strain evidence="2">Expedition CK06-06</strain>
    </source>
</reference>
<dbReference type="AlphaFoldDB" id="X0UUX7"/>
<dbReference type="EMBL" id="BARS01023274">
    <property type="protein sequence ID" value="GAG09669.1"/>
    <property type="molecule type" value="Genomic_DNA"/>
</dbReference>
<comment type="caution">
    <text evidence="2">The sequence shown here is derived from an EMBL/GenBank/DDBJ whole genome shotgun (WGS) entry which is preliminary data.</text>
</comment>
<evidence type="ECO:0000256" key="1">
    <source>
        <dbReference type="SAM" id="MobiDB-lite"/>
    </source>
</evidence>
<accession>X0UUX7</accession>
<protein>
    <submittedName>
        <fullName evidence="2">Uncharacterized protein</fullName>
    </submittedName>
</protein>